<dbReference type="Proteomes" id="UP001372834">
    <property type="component" value="Unassembled WGS sequence"/>
</dbReference>
<dbReference type="AlphaFoldDB" id="A0AAN8NP77"/>
<accession>A0AAN8NP77</accession>
<dbReference type="PANTHER" id="PTHR13237">
    <property type="entry name" value="SOMETHING ABOUT SILENCING PROTEIN 10-RELATED"/>
    <property type="match status" value="1"/>
</dbReference>
<proteinExistence type="inferred from homology"/>
<feature type="region of interest" description="Disordered" evidence="2">
    <location>
        <begin position="165"/>
        <end position="185"/>
    </location>
</feature>
<dbReference type="PANTHER" id="PTHR13237:SF9">
    <property type="entry name" value="NEUROGUIDIN"/>
    <property type="match status" value="1"/>
</dbReference>
<dbReference type="GO" id="GO:0032040">
    <property type="term" value="C:small-subunit processome"/>
    <property type="evidence" value="ECO:0007669"/>
    <property type="project" value="TreeGrafter"/>
</dbReference>
<name>A0AAN8NP77_POLSC</name>
<comment type="caution">
    <text evidence="3">The sequence shown here is derived from an EMBL/GenBank/DDBJ whole genome shotgun (WGS) entry which is preliminary data.</text>
</comment>
<gene>
    <name evidence="3" type="ORF">RUM43_008873</name>
</gene>
<evidence type="ECO:0000256" key="2">
    <source>
        <dbReference type="SAM" id="MobiDB-lite"/>
    </source>
</evidence>
<reference evidence="3 4" key="1">
    <citation type="submission" date="2023-10" db="EMBL/GenBank/DDBJ databases">
        <title>Genomes of two closely related lineages of the louse Polyplax serrata with different host specificities.</title>
        <authorList>
            <person name="Martinu J."/>
            <person name="Tarabai H."/>
            <person name="Stefka J."/>
            <person name="Hypsa V."/>
        </authorList>
    </citation>
    <scope>NUCLEOTIDE SEQUENCE [LARGE SCALE GENOMIC DNA]</scope>
    <source>
        <strain evidence="3">HR10_N</strain>
    </source>
</reference>
<evidence type="ECO:0000313" key="4">
    <source>
        <dbReference type="Proteomes" id="UP001372834"/>
    </source>
</evidence>
<protein>
    <submittedName>
        <fullName evidence="3">Uncharacterized protein</fullName>
    </submittedName>
</protein>
<dbReference type="GO" id="GO:0000462">
    <property type="term" value="P:maturation of SSU-rRNA from tricistronic rRNA transcript (SSU-rRNA, 5.8S rRNA, LSU-rRNA)"/>
    <property type="evidence" value="ECO:0007669"/>
    <property type="project" value="TreeGrafter"/>
</dbReference>
<comment type="similarity">
    <text evidence="1">Belongs to the SAS10 family.</text>
</comment>
<evidence type="ECO:0000313" key="3">
    <source>
        <dbReference type="EMBL" id="KAK6623021.1"/>
    </source>
</evidence>
<evidence type="ECO:0000256" key="1">
    <source>
        <dbReference type="ARBA" id="ARBA00010979"/>
    </source>
</evidence>
<sequence length="344" mass="39053">MKDIVAFFIVLSRNIKAIKCADDIDDLVHKDLPKAFELLKEMNDNAVQVAHLVDDMLDRVKRGELSTAKGLSFLEVKYHMLLSYLINLTYVVLRKCTGEPIEADPAIDRLVEIRTVLEKTRPIDQKLKYQVDKLVKAAVTGATTQNDPTNFKPNPENMILKFDNDNYSSEDDCADDKPKKKVTEKKGKYVPPKLASVPYDGDDTFQEREKRLLERAKKQALNSSMIQELKEEYLDTPLEVTYGSARQTEASKQQKARQEYEESYFTRLPVTKAERHKNRKMSTLGTLGAELTSFGDLRALEHGASAAILNSRKRKSTQGKKKGKGVEFQEEEICLMITTGNNDI</sequence>
<dbReference type="InterPro" id="IPR007146">
    <property type="entry name" value="Sas10/Utp3/C1D"/>
</dbReference>
<dbReference type="Pfam" id="PF04000">
    <property type="entry name" value="Sas10_Utp3"/>
    <property type="match status" value="1"/>
</dbReference>
<organism evidence="3 4">
    <name type="scientific">Polyplax serrata</name>
    <name type="common">Common mouse louse</name>
    <dbReference type="NCBI Taxonomy" id="468196"/>
    <lineage>
        <taxon>Eukaryota</taxon>
        <taxon>Metazoa</taxon>
        <taxon>Ecdysozoa</taxon>
        <taxon>Arthropoda</taxon>
        <taxon>Hexapoda</taxon>
        <taxon>Insecta</taxon>
        <taxon>Pterygota</taxon>
        <taxon>Neoptera</taxon>
        <taxon>Paraneoptera</taxon>
        <taxon>Psocodea</taxon>
        <taxon>Troctomorpha</taxon>
        <taxon>Phthiraptera</taxon>
        <taxon>Anoplura</taxon>
        <taxon>Polyplacidae</taxon>
        <taxon>Polyplax</taxon>
    </lineage>
</organism>
<dbReference type="EMBL" id="JAWJWE010000038">
    <property type="protein sequence ID" value="KAK6623021.1"/>
    <property type="molecule type" value="Genomic_DNA"/>
</dbReference>